<name>A0ABU2ZVJ4_9ALTE</name>
<keyword evidence="2" id="KW-1185">Reference proteome</keyword>
<sequence length="66" mass="7622">MKHITLPFSASHALEIIHNLDTLKALMQSAYARELKHYRYNECNCQCNHQATAQSAEEPFDDPLDF</sequence>
<dbReference type="EMBL" id="JAVRHX010000010">
    <property type="protein sequence ID" value="MDT0596673.1"/>
    <property type="molecule type" value="Genomic_DNA"/>
</dbReference>
<gene>
    <name evidence="1" type="ORF">RM552_17600</name>
</gene>
<reference evidence="1 2" key="1">
    <citation type="submission" date="2023-09" db="EMBL/GenBank/DDBJ databases">
        <authorList>
            <person name="Rey-Velasco X."/>
        </authorList>
    </citation>
    <scope>NUCLEOTIDE SEQUENCE [LARGE SCALE GENOMIC DNA]</scope>
    <source>
        <strain evidence="1 2">P117</strain>
    </source>
</reference>
<evidence type="ECO:0000313" key="1">
    <source>
        <dbReference type="EMBL" id="MDT0596673.1"/>
    </source>
</evidence>
<organism evidence="1 2">
    <name type="scientific">Glaciecola petra</name>
    <dbReference type="NCBI Taxonomy" id="3075602"/>
    <lineage>
        <taxon>Bacteria</taxon>
        <taxon>Pseudomonadati</taxon>
        <taxon>Pseudomonadota</taxon>
        <taxon>Gammaproteobacteria</taxon>
        <taxon>Alteromonadales</taxon>
        <taxon>Alteromonadaceae</taxon>
        <taxon>Glaciecola</taxon>
    </lineage>
</organism>
<comment type="caution">
    <text evidence="1">The sequence shown here is derived from an EMBL/GenBank/DDBJ whole genome shotgun (WGS) entry which is preliminary data.</text>
</comment>
<dbReference type="RefSeq" id="WP_311370199.1">
    <property type="nucleotide sequence ID" value="NZ_JAVRHX010000010.1"/>
</dbReference>
<evidence type="ECO:0000313" key="2">
    <source>
        <dbReference type="Proteomes" id="UP001253545"/>
    </source>
</evidence>
<protein>
    <submittedName>
        <fullName evidence="1">Uncharacterized protein</fullName>
    </submittedName>
</protein>
<proteinExistence type="predicted"/>
<accession>A0ABU2ZVJ4</accession>
<dbReference type="Proteomes" id="UP001253545">
    <property type="component" value="Unassembled WGS sequence"/>
</dbReference>